<evidence type="ECO:0000256" key="1">
    <source>
        <dbReference type="SAM" id="MobiDB-lite"/>
    </source>
</evidence>
<reference evidence="2 3" key="1">
    <citation type="submission" date="2021-06" db="EMBL/GenBank/DDBJ databases">
        <title>Caerostris extrusa draft genome.</title>
        <authorList>
            <person name="Kono N."/>
            <person name="Arakawa K."/>
        </authorList>
    </citation>
    <scope>NUCLEOTIDE SEQUENCE [LARGE SCALE GENOMIC DNA]</scope>
</reference>
<comment type="caution">
    <text evidence="2">The sequence shown here is derived from an EMBL/GenBank/DDBJ whole genome shotgun (WGS) entry which is preliminary data.</text>
</comment>
<gene>
    <name evidence="2" type="primary">AVEN_217275_1</name>
    <name evidence="2" type="ORF">CEXT_692651</name>
</gene>
<dbReference type="EMBL" id="BPLR01014096">
    <property type="protein sequence ID" value="GIY66218.1"/>
    <property type="molecule type" value="Genomic_DNA"/>
</dbReference>
<dbReference type="AlphaFoldDB" id="A0AAV4V861"/>
<sequence>MNKRTLQPVSNCFRVALFGCQRNTQEGFLSVLESLTNSAFLTHTGDNTPSLFYRTVNSVKVFGDELNICESEYQDNEDDEMDPTRTAEDMQSSIFV</sequence>
<protein>
    <submittedName>
        <fullName evidence="2">Uncharacterized protein</fullName>
    </submittedName>
</protein>
<evidence type="ECO:0000313" key="2">
    <source>
        <dbReference type="EMBL" id="GIY66218.1"/>
    </source>
</evidence>
<organism evidence="2 3">
    <name type="scientific">Caerostris extrusa</name>
    <name type="common">Bark spider</name>
    <name type="synonym">Caerostris bankana</name>
    <dbReference type="NCBI Taxonomy" id="172846"/>
    <lineage>
        <taxon>Eukaryota</taxon>
        <taxon>Metazoa</taxon>
        <taxon>Ecdysozoa</taxon>
        <taxon>Arthropoda</taxon>
        <taxon>Chelicerata</taxon>
        <taxon>Arachnida</taxon>
        <taxon>Araneae</taxon>
        <taxon>Araneomorphae</taxon>
        <taxon>Entelegynae</taxon>
        <taxon>Araneoidea</taxon>
        <taxon>Araneidae</taxon>
        <taxon>Caerostris</taxon>
    </lineage>
</organism>
<dbReference type="Proteomes" id="UP001054945">
    <property type="component" value="Unassembled WGS sequence"/>
</dbReference>
<proteinExistence type="predicted"/>
<keyword evidence="3" id="KW-1185">Reference proteome</keyword>
<name>A0AAV4V861_CAEEX</name>
<feature type="region of interest" description="Disordered" evidence="1">
    <location>
        <begin position="74"/>
        <end position="96"/>
    </location>
</feature>
<accession>A0AAV4V861</accession>
<evidence type="ECO:0000313" key="3">
    <source>
        <dbReference type="Proteomes" id="UP001054945"/>
    </source>
</evidence>